<gene>
    <name evidence="1" type="ORF">Amon02_000027900</name>
</gene>
<accession>A0ACB5SRU5</accession>
<keyword evidence="2" id="KW-1185">Reference proteome</keyword>
<name>A0ACB5SRU5_AMBMO</name>
<sequence>MILPIYKSKKSLDTSISVSSTLKRVQERLSKVAQSSKEMISKRMDNFFDRAPVRQAASKISPINLSDKRRPMSSLRSVQKSAKRLSGSFGNHSASAPQQTTSGVNENEFLLSQDTIGHRSYQSATTATLFSNVAFHGVPLIDGNIGIQ</sequence>
<comment type="caution">
    <text evidence="1">The sequence shown here is derived from an EMBL/GenBank/DDBJ whole genome shotgun (WGS) entry which is preliminary data.</text>
</comment>
<dbReference type="EMBL" id="BSXS01000074">
    <property type="protein sequence ID" value="GME70661.1"/>
    <property type="molecule type" value="Genomic_DNA"/>
</dbReference>
<organism evidence="1 2">
    <name type="scientific">Ambrosiozyma monospora</name>
    <name type="common">Yeast</name>
    <name type="synonym">Endomycopsis monosporus</name>
    <dbReference type="NCBI Taxonomy" id="43982"/>
    <lineage>
        <taxon>Eukaryota</taxon>
        <taxon>Fungi</taxon>
        <taxon>Dikarya</taxon>
        <taxon>Ascomycota</taxon>
        <taxon>Saccharomycotina</taxon>
        <taxon>Pichiomycetes</taxon>
        <taxon>Pichiales</taxon>
        <taxon>Pichiaceae</taxon>
        <taxon>Ambrosiozyma</taxon>
    </lineage>
</organism>
<evidence type="ECO:0000313" key="2">
    <source>
        <dbReference type="Proteomes" id="UP001165064"/>
    </source>
</evidence>
<proteinExistence type="predicted"/>
<protein>
    <submittedName>
        <fullName evidence="1">Unnamed protein product</fullName>
    </submittedName>
</protein>
<reference evidence="1" key="1">
    <citation type="submission" date="2023-04" db="EMBL/GenBank/DDBJ databases">
        <title>Ambrosiozyma monospora NBRC 10751.</title>
        <authorList>
            <person name="Ichikawa N."/>
            <person name="Sato H."/>
            <person name="Tonouchi N."/>
        </authorList>
    </citation>
    <scope>NUCLEOTIDE SEQUENCE</scope>
    <source>
        <strain evidence="1">NBRC 10751</strain>
    </source>
</reference>
<evidence type="ECO:0000313" key="1">
    <source>
        <dbReference type="EMBL" id="GME70661.1"/>
    </source>
</evidence>
<dbReference type="Proteomes" id="UP001165064">
    <property type="component" value="Unassembled WGS sequence"/>
</dbReference>